<feature type="domain" description="GAF" evidence="1">
    <location>
        <begin position="28"/>
        <end position="171"/>
    </location>
</feature>
<dbReference type="InterPro" id="IPR001932">
    <property type="entry name" value="PPM-type_phosphatase-like_dom"/>
</dbReference>
<dbReference type="PANTHER" id="PTHR43102:SF2">
    <property type="entry name" value="GAF DOMAIN-CONTAINING PROTEIN"/>
    <property type="match status" value="1"/>
</dbReference>
<keyword evidence="4" id="KW-1185">Reference proteome</keyword>
<accession>A0AA41QAG4</accession>
<dbReference type="SUPFAM" id="SSF81606">
    <property type="entry name" value="PP2C-like"/>
    <property type="match status" value="1"/>
</dbReference>
<dbReference type="Gene3D" id="3.60.40.10">
    <property type="entry name" value="PPM-type phosphatase domain"/>
    <property type="match status" value="1"/>
</dbReference>
<dbReference type="Proteomes" id="UP001165405">
    <property type="component" value="Unassembled WGS sequence"/>
</dbReference>
<dbReference type="AlphaFoldDB" id="A0AA41QAG4"/>
<dbReference type="SMART" id="SM00331">
    <property type="entry name" value="PP2C_SIG"/>
    <property type="match status" value="1"/>
</dbReference>
<feature type="domain" description="PPM-type phosphatase" evidence="2">
    <location>
        <begin position="184"/>
        <end position="391"/>
    </location>
</feature>
<evidence type="ECO:0000259" key="1">
    <source>
        <dbReference type="SMART" id="SM00065"/>
    </source>
</evidence>
<dbReference type="InterPro" id="IPR003018">
    <property type="entry name" value="GAF"/>
</dbReference>
<dbReference type="InterPro" id="IPR036457">
    <property type="entry name" value="PPM-type-like_dom_sf"/>
</dbReference>
<dbReference type="Gene3D" id="3.30.450.40">
    <property type="match status" value="1"/>
</dbReference>
<dbReference type="InterPro" id="IPR029016">
    <property type="entry name" value="GAF-like_dom_sf"/>
</dbReference>
<sequence length="396" mass="43200">MLDDTGAVALEDRRRLAVLDALHLLDSGREERFDRITRMVQDAFGVPLSFLNLVDDERVIINSAVPGELQGIYRPREETFCSVTVQQSEPLVVPDATKDPRFANLPNVVGEPQLRFYAGAPLTVQDTRIGTLCIVDTKPRTVTEDELAILEGFARWAERTISEDLDRTRVEDMLRNLQPQALVRRGFRVAGLTVPAQIVGGDFCTWWEAGDRIDLSLADLMGKGVFAAVLAAGLRTALTARRGLTPAKAVQEAEAQLGTEMARVGSFATLLYASLDLDKGELRYVDAGHGLSLHIRSDGSHARVGSAGVPFGLLEDVSRRTERVLTLRPGDLFVSVSDGVLELYDSTLSALDEVAALVKVSADPDDFLARMEKQARHGPLDDDVTVLVVARDRAGA</sequence>
<dbReference type="Pfam" id="PF01590">
    <property type="entry name" value="GAF"/>
    <property type="match status" value="1"/>
</dbReference>
<evidence type="ECO:0000313" key="4">
    <source>
        <dbReference type="Proteomes" id="UP001165405"/>
    </source>
</evidence>
<dbReference type="RefSeq" id="WP_236087560.1">
    <property type="nucleotide sequence ID" value="NZ_JAKGSG010000009.1"/>
</dbReference>
<dbReference type="Pfam" id="PF07228">
    <property type="entry name" value="SpoIIE"/>
    <property type="match status" value="1"/>
</dbReference>
<name>A0AA41QAG4_9MICO</name>
<organism evidence="3 4">
    <name type="scientific">Antribacter soli</name>
    <dbReference type="NCBI Taxonomy" id="2910976"/>
    <lineage>
        <taxon>Bacteria</taxon>
        <taxon>Bacillati</taxon>
        <taxon>Actinomycetota</taxon>
        <taxon>Actinomycetes</taxon>
        <taxon>Micrococcales</taxon>
        <taxon>Promicromonosporaceae</taxon>
        <taxon>Antribacter</taxon>
    </lineage>
</organism>
<dbReference type="SUPFAM" id="SSF55781">
    <property type="entry name" value="GAF domain-like"/>
    <property type="match status" value="1"/>
</dbReference>
<dbReference type="SMART" id="SM00065">
    <property type="entry name" value="GAF"/>
    <property type="match status" value="1"/>
</dbReference>
<proteinExistence type="predicted"/>
<protein>
    <submittedName>
        <fullName evidence="3">SpoIIE family protein phosphatase</fullName>
    </submittedName>
</protein>
<evidence type="ECO:0000313" key="3">
    <source>
        <dbReference type="EMBL" id="MCF4119845.1"/>
    </source>
</evidence>
<gene>
    <name evidence="3" type="ORF">L1785_02525</name>
</gene>
<comment type="caution">
    <text evidence="3">The sequence shown here is derived from an EMBL/GenBank/DDBJ whole genome shotgun (WGS) entry which is preliminary data.</text>
</comment>
<evidence type="ECO:0000259" key="2">
    <source>
        <dbReference type="SMART" id="SM00331"/>
    </source>
</evidence>
<reference evidence="3" key="1">
    <citation type="submission" date="2022-01" db="EMBL/GenBank/DDBJ databases">
        <title>Antribacter sp. nov., isolated from Guizhou of China.</title>
        <authorList>
            <person name="Chengliang C."/>
            <person name="Ya Z."/>
        </authorList>
    </citation>
    <scope>NUCLEOTIDE SEQUENCE</scope>
    <source>
        <strain evidence="3">KLBMP 9083</strain>
    </source>
</reference>
<dbReference type="PANTHER" id="PTHR43102">
    <property type="entry name" value="SLR1143 PROTEIN"/>
    <property type="match status" value="1"/>
</dbReference>
<dbReference type="EMBL" id="JAKGSG010000009">
    <property type="protein sequence ID" value="MCF4119845.1"/>
    <property type="molecule type" value="Genomic_DNA"/>
</dbReference>